<name>A0A1G7H0W6_9SPHI</name>
<accession>A0A1G7H0W6</accession>
<sequence>MNIVKQIGRKLFSKDTDQRVARSLNKVKEADQITENINNRLSEIQKSFKLKTAKL</sequence>
<dbReference type="EMBL" id="FNAI01000011">
    <property type="protein sequence ID" value="SDE93964.1"/>
    <property type="molecule type" value="Genomic_DNA"/>
</dbReference>
<dbReference type="RefSeq" id="WP_162842718.1">
    <property type="nucleotide sequence ID" value="NZ_FNAI01000011.1"/>
</dbReference>
<proteinExistence type="predicted"/>
<protein>
    <submittedName>
        <fullName evidence="1">Uncharacterized protein</fullName>
    </submittedName>
</protein>
<keyword evidence="2" id="KW-1185">Reference proteome</keyword>
<dbReference type="STRING" id="1391627.SAMN05216464_1112"/>
<gene>
    <name evidence="1" type="ORF">SAMN05216464_1112</name>
</gene>
<reference evidence="1 2" key="1">
    <citation type="submission" date="2016-10" db="EMBL/GenBank/DDBJ databases">
        <authorList>
            <person name="de Groot N.N."/>
        </authorList>
    </citation>
    <scope>NUCLEOTIDE SEQUENCE [LARGE SCALE GENOMIC DNA]</scope>
    <source>
        <strain evidence="1 2">47C3B</strain>
    </source>
</reference>
<evidence type="ECO:0000313" key="2">
    <source>
        <dbReference type="Proteomes" id="UP000199072"/>
    </source>
</evidence>
<dbReference type="Proteomes" id="UP000199072">
    <property type="component" value="Unassembled WGS sequence"/>
</dbReference>
<evidence type="ECO:0000313" key="1">
    <source>
        <dbReference type="EMBL" id="SDE93964.1"/>
    </source>
</evidence>
<dbReference type="AlphaFoldDB" id="A0A1G7H0W6"/>
<organism evidence="1 2">
    <name type="scientific">Mucilaginibacter pineti</name>
    <dbReference type="NCBI Taxonomy" id="1391627"/>
    <lineage>
        <taxon>Bacteria</taxon>
        <taxon>Pseudomonadati</taxon>
        <taxon>Bacteroidota</taxon>
        <taxon>Sphingobacteriia</taxon>
        <taxon>Sphingobacteriales</taxon>
        <taxon>Sphingobacteriaceae</taxon>
        <taxon>Mucilaginibacter</taxon>
    </lineage>
</organism>